<feature type="domain" description="FAD-binding PCMH-type" evidence="4">
    <location>
        <begin position="131"/>
        <end position="314"/>
    </location>
</feature>
<feature type="signal peptide" evidence="3">
    <location>
        <begin position="1"/>
        <end position="28"/>
    </location>
</feature>
<reference evidence="5" key="2">
    <citation type="submission" date="2023-06" db="EMBL/GenBank/DDBJ databases">
        <authorList>
            <consortium name="Lawrence Berkeley National Laboratory"/>
            <person name="Mondo S.J."/>
            <person name="Hensen N."/>
            <person name="Bonometti L."/>
            <person name="Westerberg I."/>
            <person name="Brannstrom I.O."/>
            <person name="Guillou S."/>
            <person name="Cros-Aarteil S."/>
            <person name="Calhoun S."/>
            <person name="Haridas S."/>
            <person name="Kuo A."/>
            <person name="Pangilinan J."/>
            <person name="Riley R."/>
            <person name="Labutti K."/>
            <person name="Andreopoulos B."/>
            <person name="Lipzen A."/>
            <person name="Chen C."/>
            <person name="Yanf M."/>
            <person name="Daum C."/>
            <person name="Ng V."/>
            <person name="Clum A."/>
            <person name="Steindorff A."/>
            <person name="Ohm R."/>
            <person name="Martin F."/>
            <person name="Silar P."/>
            <person name="Natvig D."/>
            <person name="Lalanne C."/>
            <person name="Gautier V."/>
            <person name="Ament-Velasquez S.L."/>
            <person name="Kruys A."/>
            <person name="Hutchinson M.I."/>
            <person name="Powell A.J."/>
            <person name="Barry K."/>
            <person name="Miller A.N."/>
            <person name="Grigoriev I.V."/>
            <person name="Debuchy R."/>
            <person name="Gladieux P."/>
            <person name="Thoren M.H."/>
            <person name="Johannesson H."/>
        </authorList>
    </citation>
    <scope>NUCLEOTIDE SEQUENCE</scope>
    <source>
        <strain evidence="5">PSN324</strain>
    </source>
</reference>
<dbReference type="InterPro" id="IPR006094">
    <property type="entry name" value="Oxid_FAD_bind_N"/>
</dbReference>
<dbReference type="Gene3D" id="3.30.465.10">
    <property type="match status" value="2"/>
</dbReference>
<dbReference type="InterPro" id="IPR016169">
    <property type="entry name" value="FAD-bd_PCMH_sub2"/>
</dbReference>
<dbReference type="GO" id="GO:0016491">
    <property type="term" value="F:oxidoreductase activity"/>
    <property type="evidence" value="ECO:0007669"/>
    <property type="project" value="UniProtKB-KW"/>
</dbReference>
<comment type="caution">
    <text evidence="5">The sequence shown here is derived from an EMBL/GenBank/DDBJ whole genome shotgun (WGS) entry which is preliminary data.</text>
</comment>
<evidence type="ECO:0000256" key="3">
    <source>
        <dbReference type="SAM" id="SignalP"/>
    </source>
</evidence>
<dbReference type="AlphaFoldDB" id="A0AAV9I1A7"/>
<protein>
    <submittedName>
        <fullName evidence="5">Tetrahydrocannabinolic acid synthase</fullName>
    </submittedName>
</protein>
<comment type="similarity">
    <text evidence="1">Belongs to the oxygen-dependent FAD-linked oxidoreductase family.</text>
</comment>
<dbReference type="InterPro" id="IPR050432">
    <property type="entry name" value="FAD-linked_Oxidoreductases_BP"/>
</dbReference>
<proteinExistence type="inferred from homology"/>
<dbReference type="PANTHER" id="PTHR13878">
    <property type="entry name" value="GULONOLACTONE OXIDASE"/>
    <property type="match status" value="1"/>
</dbReference>
<keyword evidence="3" id="KW-0732">Signal</keyword>
<evidence type="ECO:0000259" key="4">
    <source>
        <dbReference type="PROSITE" id="PS51387"/>
    </source>
</evidence>
<name>A0AAV9I1A7_9PEZI</name>
<gene>
    <name evidence="5" type="ORF">QBC42DRAFT_166644</name>
</gene>
<keyword evidence="6" id="KW-1185">Reference proteome</keyword>
<organism evidence="5 6">
    <name type="scientific">Cladorrhinum samala</name>
    <dbReference type="NCBI Taxonomy" id="585594"/>
    <lineage>
        <taxon>Eukaryota</taxon>
        <taxon>Fungi</taxon>
        <taxon>Dikarya</taxon>
        <taxon>Ascomycota</taxon>
        <taxon>Pezizomycotina</taxon>
        <taxon>Sordariomycetes</taxon>
        <taxon>Sordariomycetidae</taxon>
        <taxon>Sordariales</taxon>
        <taxon>Podosporaceae</taxon>
        <taxon>Cladorrhinum</taxon>
    </lineage>
</organism>
<dbReference type="InterPro" id="IPR036318">
    <property type="entry name" value="FAD-bd_PCMH-like_sf"/>
</dbReference>
<dbReference type="PANTHER" id="PTHR13878:SF91">
    <property type="entry name" value="FAD BINDING DOMAIN PROTEIN (AFU_ORTHOLOGUE AFUA_6G12070)-RELATED"/>
    <property type="match status" value="1"/>
</dbReference>
<sequence>MARPQVFQSPLIFKALVFVALLTPGAVCRVVSREAGFSSVPECKTTPGSDGWPSTDDWTAFNQTIGGRLIKPTPPGAVCHPEHAAFDASQCPIVQTGWFGEPLHSNDPVSVMWNNWNNDTCLPDPRLSCSPAGYPVYVVNATTPQHVKAGIDFARQHNIRVVVKNSGHDYIGRSTAPNSLSIWVHHMKDFRAHETSFQPTGCNITIKGHAITVGAGTQMQEAYRATALLNRTVVGGNGRTVALGGFITGGGHSILAPHYGMAADQVLEVEMVTPKGEILTANECQNADLFWAMRGGGGSTFGVLTSITLQTVPSPQVSSLNFIFGTPSVNPHAFDAVTYFLTQLPVLEKAGVSGYPIIFKDSPSSTGQPGLFTGMVGKLIMLNTSSDSQVILDQINPILAHINSTFSNPAAGGQGFEFFTQVQNYASFGAWYEENYDPSPVGHSNVMGSRLLDAEALTGNATATKLAFEKFAAGGQATAYIVSGRGVWNAKPRGGGTSVNPAWRRTVVHATASVSFAAANPAAREAALAQTRAFAAALTELSPETGAYLNEADRYEPEWQRTFWGSNYERLLQIKRAVDPEDVFWCAPCVGNERWRELADRLCKV</sequence>
<dbReference type="Pfam" id="PF01565">
    <property type="entry name" value="FAD_binding_4"/>
    <property type="match status" value="1"/>
</dbReference>
<dbReference type="PROSITE" id="PS51387">
    <property type="entry name" value="FAD_PCMH"/>
    <property type="match status" value="1"/>
</dbReference>
<dbReference type="Proteomes" id="UP001321749">
    <property type="component" value="Unassembled WGS sequence"/>
</dbReference>
<evidence type="ECO:0000313" key="6">
    <source>
        <dbReference type="Proteomes" id="UP001321749"/>
    </source>
</evidence>
<evidence type="ECO:0000256" key="1">
    <source>
        <dbReference type="ARBA" id="ARBA00005466"/>
    </source>
</evidence>
<dbReference type="EMBL" id="MU864931">
    <property type="protein sequence ID" value="KAK4466448.1"/>
    <property type="molecule type" value="Genomic_DNA"/>
</dbReference>
<dbReference type="InterPro" id="IPR016166">
    <property type="entry name" value="FAD-bd_PCMH"/>
</dbReference>
<dbReference type="InterPro" id="IPR012951">
    <property type="entry name" value="BBE"/>
</dbReference>
<dbReference type="Pfam" id="PF08031">
    <property type="entry name" value="BBE"/>
    <property type="match status" value="1"/>
</dbReference>
<keyword evidence="2" id="KW-0560">Oxidoreductase</keyword>
<dbReference type="SUPFAM" id="SSF56176">
    <property type="entry name" value="FAD-binding/transporter-associated domain-like"/>
    <property type="match status" value="1"/>
</dbReference>
<feature type="chain" id="PRO_5043832829" evidence="3">
    <location>
        <begin position="29"/>
        <end position="605"/>
    </location>
</feature>
<evidence type="ECO:0000256" key="2">
    <source>
        <dbReference type="ARBA" id="ARBA00023002"/>
    </source>
</evidence>
<dbReference type="GO" id="GO:0071949">
    <property type="term" value="F:FAD binding"/>
    <property type="evidence" value="ECO:0007669"/>
    <property type="project" value="InterPro"/>
</dbReference>
<reference evidence="5" key="1">
    <citation type="journal article" date="2023" name="Mol. Phylogenet. Evol.">
        <title>Genome-scale phylogeny and comparative genomics of the fungal order Sordariales.</title>
        <authorList>
            <person name="Hensen N."/>
            <person name="Bonometti L."/>
            <person name="Westerberg I."/>
            <person name="Brannstrom I.O."/>
            <person name="Guillou S."/>
            <person name="Cros-Aarteil S."/>
            <person name="Calhoun S."/>
            <person name="Haridas S."/>
            <person name="Kuo A."/>
            <person name="Mondo S."/>
            <person name="Pangilinan J."/>
            <person name="Riley R."/>
            <person name="LaButti K."/>
            <person name="Andreopoulos B."/>
            <person name="Lipzen A."/>
            <person name="Chen C."/>
            <person name="Yan M."/>
            <person name="Daum C."/>
            <person name="Ng V."/>
            <person name="Clum A."/>
            <person name="Steindorff A."/>
            <person name="Ohm R.A."/>
            <person name="Martin F."/>
            <person name="Silar P."/>
            <person name="Natvig D.O."/>
            <person name="Lalanne C."/>
            <person name="Gautier V."/>
            <person name="Ament-Velasquez S.L."/>
            <person name="Kruys A."/>
            <person name="Hutchinson M.I."/>
            <person name="Powell A.J."/>
            <person name="Barry K."/>
            <person name="Miller A.N."/>
            <person name="Grigoriev I.V."/>
            <person name="Debuchy R."/>
            <person name="Gladieux P."/>
            <person name="Hiltunen Thoren M."/>
            <person name="Johannesson H."/>
        </authorList>
    </citation>
    <scope>NUCLEOTIDE SEQUENCE</scope>
    <source>
        <strain evidence="5">PSN324</strain>
    </source>
</reference>
<evidence type="ECO:0000313" key="5">
    <source>
        <dbReference type="EMBL" id="KAK4466448.1"/>
    </source>
</evidence>
<accession>A0AAV9I1A7</accession>